<dbReference type="SUPFAM" id="SSF52058">
    <property type="entry name" value="L domain-like"/>
    <property type="match status" value="1"/>
</dbReference>
<keyword evidence="4" id="KW-0539">Nucleus</keyword>
<sequence length="238" mass="26801">MININLLSVSNLPKLNKLRKLELSDNRISGGLEVLAEKTPNLTHLNLSGNKIKDINTLEPLKKLPNLHSLDLFNCEVTMLINYRESVFALLPQLTYLDGFDADEQEAPDSDPEADGDALEDDYENGEGEEEEDDEEEDDLDEEVIDDEEDEDDDLEGEEEEDGVDDEVRLPLVQHQGHMFVPCLVTKMSQEPLWGRSEEFAIHSDSCPALWTPESQELQRIFQFSLGLALPMALSDGS</sequence>
<accession>A0A8D2P4W4</accession>
<dbReference type="PROSITE" id="PS51450">
    <property type="entry name" value="LRR"/>
    <property type="match status" value="1"/>
</dbReference>
<evidence type="ECO:0000313" key="6">
    <source>
        <dbReference type="Ensembl" id="ENSZLMP00000009438.1"/>
    </source>
</evidence>
<evidence type="ECO:0000256" key="2">
    <source>
        <dbReference type="ARBA" id="ARBA00022737"/>
    </source>
</evidence>
<comment type="similarity">
    <text evidence="3 4">Belongs to the ANP32 family.</text>
</comment>
<dbReference type="InterPro" id="IPR045081">
    <property type="entry name" value="AN32"/>
</dbReference>
<comment type="subcellular location">
    <subcellularLocation>
        <location evidence="4">Nucleus</location>
    </subcellularLocation>
</comment>
<dbReference type="InterPro" id="IPR032675">
    <property type="entry name" value="LRR_dom_sf"/>
</dbReference>
<organism evidence="6 7">
    <name type="scientific">Zosterops lateralis melanops</name>
    <dbReference type="NCBI Taxonomy" id="1220523"/>
    <lineage>
        <taxon>Eukaryota</taxon>
        <taxon>Metazoa</taxon>
        <taxon>Chordata</taxon>
        <taxon>Craniata</taxon>
        <taxon>Vertebrata</taxon>
        <taxon>Euteleostomi</taxon>
        <taxon>Archelosauria</taxon>
        <taxon>Archosauria</taxon>
        <taxon>Dinosauria</taxon>
        <taxon>Saurischia</taxon>
        <taxon>Theropoda</taxon>
        <taxon>Coelurosauria</taxon>
        <taxon>Aves</taxon>
        <taxon>Neognathae</taxon>
        <taxon>Neoaves</taxon>
        <taxon>Telluraves</taxon>
        <taxon>Australaves</taxon>
        <taxon>Passeriformes</taxon>
        <taxon>Sylvioidea</taxon>
        <taxon>Zosteropidae</taxon>
        <taxon>Zosterops</taxon>
    </lineage>
</organism>
<dbReference type="GO" id="GO:0042981">
    <property type="term" value="P:regulation of apoptotic process"/>
    <property type="evidence" value="ECO:0007669"/>
    <property type="project" value="TreeGrafter"/>
</dbReference>
<reference evidence="6" key="2">
    <citation type="submission" date="2025-09" db="UniProtKB">
        <authorList>
            <consortium name="Ensembl"/>
        </authorList>
    </citation>
    <scope>IDENTIFICATION</scope>
</reference>
<evidence type="ECO:0000313" key="7">
    <source>
        <dbReference type="Proteomes" id="UP000694401"/>
    </source>
</evidence>
<dbReference type="GO" id="GO:0042393">
    <property type="term" value="F:histone binding"/>
    <property type="evidence" value="ECO:0007669"/>
    <property type="project" value="TreeGrafter"/>
</dbReference>
<evidence type="ECO:0000256" key="5">
    <source>
        <dbReference type="SAM" id="MobiDB-lite"/>
    </source>
</evidence>
<reference evidence="6" key="1">
    <citation type="submission" date="2025-08" db="UniProtKB">
        <authorList>
            <consortium name="Ensembl"/>
        </authorList>
    </citation>
    <scope>IDENTIFICATION</scope>
</reference>
<dbReference type="AlphaFoldDB" id="A0A8D2P4W4"/>
<proteinExistence type="inferred from homology"/>
<evidence type="ECO:0000256" key="3">
    <source>
        <dbReference type="ARBA" id="ARBA00025777"/>
    </source>
</evidence>
<dbReference type="Pfam" id="PF14580">
    <property type="entry name" value="LRR_9"/>
    <property type="match status" value="1"/>
</dbReference>
<keyword evidence="2" id="KW-0677">Repeat</keyword>
<name>A0A8D2P4W4_ZOSLA</name>
<dbReference type="PANTHER" id="PTHR11375:SF22">
    <property type="entry name" value="ACIDIC LEUCINE-RICH NUCLEAR PHOSPHOPROTEIN 32 FAMILY MEMBER B"/>
    <property type="match status" value="1"/>
</dbReference>
<dbReference type="PANTHER" id="PTHR11375">
    <property type="entry name" value="ACIDIC LEUCINE-RICH NUCLEAR PHOSPHOPROTEIN 32"/>
    <property type="match status" value="1"/>
</dbReference>
<evidence type="ECO:0000256" key="4">
    <source>
        <dbReference type="RuleBase" id="RU369103"/>
    </source>
</evidence>
<dbReference type="InterPro" id="IPR001611">
    <property type="entry name" value="Leu-rich_rpt"/>
</dbReference>
<dbReference type="Gene3D" id="3.80.10.10">
    <property type="entry name" value="Ribonuclease Inhibitor"/>
    <property type="match status" value="1"/>
</dbReference>
<keyword evidence="7" id="KW-1185">Reference proteome</keyword>
<dbReference type="FunFam" id="3.80.10.10:FF:000131">
    <property type="entry name" value="acidic leucine-rich nuclear phosphoprotein 32-related protein-like"/>
    <property type="match status" value="1"/>
</dbReference>
<feature type="region of interest" description="Disordered" evidence="5">
    <location>
        <begin position="102"/>
        <end position="166"/>
    </location>
</feature>
<evidence type="ECO:0000256" key="1">
    <source>
        <dbReference type="ARBA" id="ARBA00022614"/>
    </source>
</evidence>
<dbReference type="GO" id="GO:0005634">
    <property type="term" value="C:nucleus"/>
    <property type="evidence" value="ECO:0007669"/>
    <property type="project" value="UniProtKB-SubCell"/>
</dbReference>
<dbReference type="Proteomes" id="UP000694401">
    <property type="component" value="Unassembled WGS sequence"/>
</dbReference>
<feature type="compositionally biased region" description="Acidic residues" evidence="5">
    <location>
        <begin position="102"/>
        <end position="165"/>
    </location>
</feature>
<comment type="function">
    <text evidence="4">Multifunctional protein that is involved in the regulation of many processes.</text>
</comment>
<dbReference type="Ensembl" id="ENSZLMT00000009695.1">
    <property type="protein sequence ID" value="ENSZLMP00000009438.1"/>
    <property type="gene ID" value="ENSZLMG00000006616.1"/>
</dbReference>
<keyword evidence="1 4" id="KW-0433">Leucine-rich repeat</keyword>
<protein>
    <recommendedName>
        <fullName evidence="4">Acidic leucine-rich nuclear phosphoprotein 32 family member</fullName>
    </recommendedName>
</protein>